<comment type="subcellular location">
    <subcellularLocation>
        <location evidence="1">Endoplasmic reticulum</location>
    </subcellularLocation>
</comment>
<evidence type="ECO:0008006" key="12">
    <source>
        <dbReference type="Google" id="ProtNLM"/>
    </source>
</evidence>
<feature type="region of interest" description="Disordered" evidence="9">
    <location>
        <begin position="482"/>
        <end position="511"/>
    </location>
</feature>
<dbReference type="GO" id="GO:0070971">
    <property type="term" value="C:endoplasmic reticulum exit site"/>
    <property type="evidence" value="ECO:0007669"/>
    <property type="project" value="TreeGrafter"/>
</dbReference>
<dbReference type="GO" id="GO:0030127">
    <property type="term" value="C:COPII vesicle coat"/>
    <property type="evidence" value="ECO:0007669"/>
    <property type="project" value="TreeGrafter"/>
</dbReference>
<dbReference type="PANTHER" id="PTHR13923">
    <property type="entry name" value="SEC31-RELATED PROTEIN"/>
    <property type="match status" value="1"/>
</dbReference>
<dbReference type="Pfam" id="PF00400">
    <property type="entry name" value="WD40"/>
    <property type="match status" value="1"/>
</dbReference>
<dbReference type="AlphaFoldDB" id="A0A016U444"/>
<dbReference type="InterPro" id="IPR040251">
    <property type="entry name" value="SEC31-like"/>
</dbReference>
<evidence type="ECO:0000256" key="5">
    <source>
        <dbReference type="ARBA" id="ARBA00022737"/>
    </source>
</evidence>
<dbReference type="GO" id="GO:0090110">
    <property type="term" value="P:COPII-coated vesicle cargo loading"/>
    <property type="evidence" value="ECO:0007669"/>
    <property type="project" value="TreeGrafter"/>
</dbReference>
<name>A0A016U444_9BILA</name>
<dbReference type="GO" id="GO:0015031">
    <property type="term" value="P:protein transport"/>
    <property type="evidence" value="ECO:0007669"/>
    <property type="project" value="UniProtKB-KW"/>
</dbReference>
<evidence type="ECO:0000256" key="3">
    <source>
        <dbReference type="ARBA" id="ARBA00022448"/>
    </source>
</evidence>
<evidence type="ECO:0000256" key="4">
    <source>
        <dbReference type="ARBA" id="ARBA00022574"/>
    </source>
</evidence>
<evidence type="ECO:0000256" key="6">
    <source>
        <dbReference type="ARBA" id="ARBA00022824"/>
    </source>
</evidence>
<dbReference type="GO" id="GO:0005198">
    <property type="term" value="F:structural molecule activity"/>
    <property type="evidence" value="ECO:0007669"/>
    <property type="project" value="TreeGrafter"/>
</dbReference>
<dbReference type="Proteomes" id="UP000024635">
    <property type="component" value="Unassembled WGS sequence"/>
</dbReference>
<dbReference type="Gene3D" id="1.25.40.1030">
    <property type="match status" value="1"/>
</dbReference>
<feature type="region of interest" description="Disordered" evidence="9">
    <location>
        <begin position="970"/>
        <end position="1002"/>
    </location>
</feature>
<evidence type="ECO:0000256" key="8">
    <source>
        <dbReference type="ARBA" id="ARBA00022927"/>
    </source>
</evidence>
<evidence type="ECO:0000256" key="9">
    <source>
        <dbReference type="SAM" id="MobiDB-lite"/>
    </source>
</evidence>
<dbReference type="PANTHER" id="PTHR13923:SF11">
    <property type="entry name" value="SECRETORY 31, ISOFORM D"/>
    <property type="match status" value="1"/>
</dbReference>
<gene>
    <name evidence="10" type="primary">Acey_s0059.g2952</name>
    <name evidence="10" type="synonym">Acey-sec-31</name>
    <name evidence="10" type="ORF">Y032_0059g2952</name>
</gene>
<organism evidence="10 11">
    <name type="scientific">Ancylostoma ceylanicum</name>
    <dbReference type="NCBI Taxonomy" id="53326"/>
    <lineage>
        <taxon>Eukaryota</taxon>
        <taxon>Metazoa</taxon>
        <taxon>Ecdysozoa</taxon>
        <taxon>Nematoda</taxon>
        <taxon>Chromadorea</taxon>
        <taxon>Rhabditida</taxon>
        <taxon>Rhabditina</taxon>
        <taxon>Rhabditomorpha</taxon>
        <taxon>Strongyloidea</taxon>
        <taxon>Ancylostomatidae</taxon>
        <taxon>Ancylostomatinae</taxon>
        <taxon>Ancylostoma</taxon>
    </lineage>
</organism>
<dbReference type="SUPFAM" id="SSF50978">
    <property type="entry name" value="WD40 repeat-like"/>
    <property type="match status" value="1"/>
</dbReference>
<keyword evidence="5" id="KW-0677">Repeat</keyword>
<dbReference type="EMBL" id="JARK01001395">
    <property type="protein sequence ID" value="EYC09587.1"/>
    <property type="molecule type" value="Genomic_DNA"/>
</dbReference>
<keyword evidence="8" id="KW-0653">Protein transport</keyword>
<keyword evidence="4" id="KW-0853">WD repeat</keyword>
<dbReference type="OrthoDB" id="542917at2759"/>
<proteinExistence type="inferred from homology"/>
<evidence type="ECO:0000256" key="1">
    <source>
        <dbReference type="ARBA" id="ARBA00004240"/>
    </source>
</evidence>
<feature type="compositionally biased region" description="Polar residues" evidence="9">
    <location>
        <begin position="482"/>
        <end position="498"/>
    </location>
</feature>
<keyword evidence="7" id="KW-0931">ER-Golgi transport</keyword>
<evidence type="ECO:0000256" key="2">
    <source>
        <dbReference type="ARBA" id="ARBA00009358"/>
    </source>
</evidence>
<dbReference type="GO" id="GO:0007029">
    <property type="term" value="P:endoplasmic reticulum organization"/>
    <property type="evidence" value="ECO:0007669"/>
    <property type="project" value="TreeGrafter"/>
</dbReference>
<feature type="compositionally biased region" description="Low complexity" evidence="9">
    <location>
        <begin position="807"/>
        <end position="816"/>
    </location>
</feature>
<feature type="region of interest" description="Disordered" evidence="9">
    <location>
        <begin position="896"/>
        <end position="954"/>
    </location>
</feature>
<sequence>MLTTRQRPEAFAWSPPGVDSKGAIVADYAHYYDPNATNNQSRLEFIAIDDVFRKSSENFTSQHCVSCEYRFNELCWAPLKTESHPSGLIFGGTENGTVVFLDAHKFVSGKSLSVVSSRRDHQGNVLSVDHSADNRWAMSVGGAAQLLLWDLTNLATPFSPGISNFTDQVKKVRWNRSMDNILVSLSAHRSSLWDMRRPGGPILEFAEIGSGCDWADICWKPADSSTMVLCNQMAATPGIQKWDLRYPTAPVSEFHIHDRGVTAMDWHKKDPRMVASAGNDGFVRVFNPDTGEVHGAIQLRQNDKVRGITWSEARPDLLAIQFYQHPTEFLSIEGGSEESAVGRLDVNLVPAWVSAAPVGTSFAAGGRMATHYRQWDEASQAWHYTVEVRKLPVNEALYESAMELQNACDANTLGSYCEDRAHATEDRNLQTLWTFLAALSNKQGRREFVRILGYGSEDTTSKESRVSRTSVTSNEVTQLTNIMSSMNSSSPRQNGNESMSDDDSTNGEVFGRQPELDWNRLDSNAWSLLDNLIDHGEEVVIDRLLEQKDYATAFMLARDSSSLMRHVAARYISEELAAPQRLLSLIATENFDQLLEAFPREQWARLLALILMRTDRARLVFTMRKIATRWINDGGSESIHAAFAAILANDVELLLAANRDYSSEERIKQAIVLQKVTGTCVDAEYEKLLHSYCENLIDGGVSDAAWRLLGNFKTDNERLQALRHDLFLICGGEERTMSKEPANPRLPHIQEIANALSPSRTQHRHPVFSPSNAPAASPYMPPSQHRPGVVPQPPGMPPLPSGPPQYPTASPYGAYAPAPPPPPTVPGMPPLPGYPPAPAQSMYSQQPLVPGFNPTPAPIAPPPIAPVAPIAPTPPLPPSAMPSTYSNYTSYSQANVPAPPSAMTPVQSYRPHLQERPMSTTSVSSTGGGGADPQAWTPGWNDPPPLPGKKSSTSAAPVFEVNWKPLDPAPVTLPNGLPGVASGAPARPPSTAPLQHQQEHREPPQVSLNAEDQAIIDKFYHLIEAVVSVNKTPVALHKAEEAKTRLGCELAPRLAAGRLTMGTRQLLWQCGEQASRGDYRGAIATCGHMVRAGGDFVEVTTFAGCPHSPGPSILTFQVSAFVPALKSLFSLAQSTFAR</sequence>
<protein>
    <recommendedName>
        <fullName evidence="12">Ancestral coatomer element 1 Sec16/Sec31 domain-containing protein</fullName>
    </recommendedName>
</protein>
<keyword evidence="11" id="KW-1185">Reference proteome</keyword>
<comment type="caution">
    <text evidence="10">The sequence shown here is derived from an EMBL/GenBank/DDBJ whole genome shotgun (WGS) entry which is preliminary data.</text>
</comment>
<evidence type="ECO:0000313" key="10">
    <source>
        <dbReference type="EMBL" id="EYC09587.1"/>
    </source>
</evidence>
<feature type="compositionally biased region" description="Pro residues" evidence="9">
    <location>
        <begin position="790"/>
        <end position="806"/>
    </location>
</feature>
<feature type="region of interest" description="Disordered" evidence="9">
    <location>
        <begin position="757"/>
        <end position="824"/>
    </location>
</feature>
<dbReference type="InterPro" id="IPR036322">
    <property type="entry name" value="WD40_repeat_dom_sf"/>
</dbReference>
<dbReference type="InterPro" id="IPR001680">
    <property type="entry name" value="WD40_rpt"/>
</dbReference>
<evidence type="ECO:0000256" key="7">
    <source>
        <dbReference type="ARBA" id="ARBA00022892"/>
    </source>
</evidence>
<keyword evidence="6" id="KW-0256">Endoplasmic reticulum</keyword>
<dbReference type="Gene3D" id="2.130.10.10">
    <property type="entry name" value="YVTN repeat-like/Quinoprotein amine dehydrogenase"/>
    <property type="match status" value="1"/>
</dbReference>
<evidence type="ECO:0000313" key="11">
    <source>
        <dbReference type="Proteomes" id="UP000024635"/>
    </source>
</evidence>
<dbReference type="STRING" id="53326.A0A016U444"/>
<keyword evidence="3" id="KW-0813">Transport</keyword>
<dbReference type="SMART" id="SM00320">
    <property type="entry name" value="WD40"/>
    <property type="match status" value="2"/>
</dbReference>
<dbReference type="InterPro" id="IPR015943">
    <property type="entry name" value="WD40/YVTN_repeat-like_dom_sf"/>
</dbReference>
<accession>A0A016U444</accession>
<reference evidence="11" key="1">
    <citation type="journal article" date="2015" name="Nat. Genet.">
        <title>The genome and transcriptome of the zoonotic hookworm Ancylostoma ceylanicum identify infection-specific gene families.</title>
        <authorList>
            <person name="Schwarz E.M."/>
            <person name="Hu Y."/>
            <person name="Antoshechkin I."/>
            <person name="Miller M.M."/>
            <person name="Sternberg P.W."/>
            <person name="Aroian R.V."/>
        </authorList>
    </citation>
    <scope>NUCLEOTIDE SEQUENCE</scope>
    <source>
        <strain evidence="11">HY135</strain>
    </source>
</reference>
<comment type="similarity">
    <text evidence="2">Belongs to the WD repeat SEC31 family.</text>
</comment>